<keyword evidence="8" id="KW-1185">Reference proteome</keyword>
<dbReference type="PANTHER" id="PTHR39087:SF2">
    <property type="entry name" value="UPF0104 MEMBRANE PROTEIN MJ1595"/>
    <property type="match status" value="1"/>
</dbReference>
<keyword evidence="4 6" id="KW-1133">Transmembrane helix</keyword>
<dbReference type="AlphaFoldDB" id="A0A0W0VYS0"/>
<evidence type="ECO:0000256" key="1">
    <source>
        <dbReference type="ARBA" id="ARBA00004651"/>
    </source>
</evidence>
<dbReference type="InterPro" id="IPR022791">
    <property type="entry name" value="L-PG_synthase/AglD"/>
</dbReference>
<dbReference type="Proteomes" id="UP000054869">
    <property type="component" value="Unassembled WGS sequence"/>
</dbReference>
<dbReference type="eggNOG" id="COG0392">
    <property type="taxonomic scope" value="Bacteria"/>
</dbReference>
<evidence type="ECO:0000256" key="6">
    <source>
        <dbReference type="SAM" id="Phobius"/>
    </source>
</evidence>
<keyword evidence="5 6" id="KW-0472">Membrane</keyword>
<dbReference type="PANTHER" id="PTHR39087">
    <property type="entry name" value="UPF0104 MEMBRANE PROTEIN MJ1595"/>
    <property type="match status" value="1"/>
</dbReference>
<dbReference type="STRING" id="45067.Llan_0174"/>
<keyword evidence="2" id="KW-1003">Cell membrane</keyword>
<dbReference type="Pfam" id="PF03706">
    <property type="entry name" value="LPG_synthase_TM"/>
    <property type="match status" value="1"/>
</dbReference>
<evidence type="ECO:0000256" key="3">
    <source>
        <dbReference type="ARBA" id="ARBA00022692"/>
    </source>
</evidence>
<reference evidence="7 8" key="1">
    <citation type="submission" date="2015-11" db="EMBL/GenBank/DDBJ databases">
        <title>Genomic analysis of 38 Legionella species identifies large and diverse effector repertoires.</title>
        <authorList>
            <person name="Burstein D."/>
            <person name="Amaro F."/>
            <person name="Zusman T."/>
            <person name="Lifshitz Z."/>
            <person name="Cohen O."/>
            <person name="Gilbert J.A."/>
            <person name="Pupko T."/>
            <person name="Shuman H.A."/>
            <person name="Segal G."/>
        </authorList>
    </citation>
    <scope>NUCLEOTIDE SEQUENCE [LARGE SCALE GENOMIC DNA]</scope>
    <source>
        <strain evidence="7 8">ATCC 49751</strain>
    </source>
</reference>
<evidence type="ECO:0000256" key="4">
    <source>
        <dbReference type="ARBA" id="ARBA00022989"/>
    </source>
</evidence>
<protein>
    <recommendedName>
        <fullName evidence="9">Transmembrane protein</fullName>
    </recommendedName>
</protein>
<keyword evidence="3 6" id="KW-0812">Transmembrane</keyword>
<name>A0A0W0VYS0_9GAMM</name>
<feature type="transmembrane region" description="Helical" evidence="6">
    <location>
        <begin position="268"/>
        <end position="287"/>
    </location>
</feature>
<organism evidence="7 8">
    <name type="scientific">Legionella lansingensis</name>
    <dbReference type="NCBI Taxonomy" id="45067"/>
    <lineage>
        <taxon>Bacteria</taxon>
        <taxon>Pseudomonadati</taxon>
        <taxon>Pseudomonadota</taxon>
        <taxon>Gammaproteobacteria</taxon>
        <taxon>Legionellales</taxon>
        <taxon>Legionellaceae</taxon>
        <taxon>Legionella</taxon>
    </lineage>
</organism>
<dbReference type="PATRIC" id="fig|45067.4.peg.181"/>
<sequence length="301" mass="33878">MYSFEQVRWHDFINCIKHIEIKWVLLMAAALAISMFLRSIRWQIITRLPWSEVGRVWEASCIGYLGTAIYPAKAGDVLKIVRLQKLTGISSGEAVVSTVVDRILDGLALCVLLCILLLAWGKQLLIGSGIWWIAIGFILAFLIVAFYCLNGHRLERFFLWLAEKNVLGRGLNQIYQQSMRGMNLLRSPQLIFPCLLLQTLITLFDVMACWFLFHAFGWKEMSLLPALVMLVYLAAAFSLPSTPGYIGVYQVASIFALSLFGIGESEAVAYGTIFQTVAFILFVGVGLKAQFWKAERALHLD</sequence>
<feature type="transmembrane region" description="Helical" evidence="6">
    <location>
        <begin position="222"/>
        <end position="239"/>
    </location>
</feature>
<evidence type="ECO:0000313" key="7">
    <source>
        <dbReference type="EMBL" id="KTD25428.1"/>
    </source>
</evidence>
<gene>
    <name evidence="7" type="ORF">Llan_0174</name>
</gene>
<evidence type="ECO:0000256" key="5">
    <source>
        <dbReference type="ARBA" id="ARBA00023136"/>
    </source>
</evidence>
<comment type="caution">
    <text evidence="7">The sequence shown here is derived from an EMBL/GenBank/DDBJ whole genome shotgun (WGS) entry which is preliminary data.</text>
</comment>
<feature type="transmembrane region" description="Helical" evidence="6">
    <location>
        <begin position="103"/>
        <end position="123"/>
    </location>
</feature>
<evidence type="ECO:0000313" key="8">
    <source>
        <dbReference type="Proteomes" id="UP000054869"/>
    </source>
</evidence>
<feature type="transmembrane region" description="Helical" evidence="6">
    <location>
        <begin position="129"/>
        <end position="149"/>
    </location>
</feature>
<dbReference type="NCBIfam" id="TIGR00374">
    <property type="entry name" value="flippase-like domain"/>
    <property type="match status" value="1"/>
</dbReference>
<dbReference type="GO" id="GO:0005886">
    <property type="term" value="C:plasma membrane"/>
    <property type="evidence" value="ECO:0007669"/>
    <property type="project" value="UniProtKB-SubCell"/>
</dbReference>
<accession>A0A0W0VYS0</accession>
<feature type="transmembrane region" description="Helical" evidence="6">
    <location>
        <begin position="20"/>
        <end position="37"/>
    </location>
</feature>
<proteinExistence type="predicted"/>
<feature type="transmembrane region" description="Helical" evidence="6">
    <location>
        <begin position="190"/>
        <end position="216"/>
    </location>
</feature>
<comment type="subcellular location">
    <subcellularLocation>
        <location evidence="1">Cell membrane</location>
        <topology evidence="1">Multi-pass membrane protein</topology>
    </subcellularLocation>
</comment>
<dbReference type="EMBL" id="LNYI01000004">
    <property type="protein sequence ID" value="KTD25428.1"/>
    <property type="molecule type" value="Genomic_DNA"/>
</dbReference>
<evidence type="ECO:0008006" key="9">
    <source>
        <dbReference type="Google" id="ProtNLM"/>
    </source>
</evidence>
<evidence type="ECO:0000256" key="2">
    <source>
        <dbReference type="ARBA" id="ARBA00022475"/>
    </source>
</evidence>